<sequence>MAAGEVLEFHLDKVTY</sequence>
<name>U6F800_LACHE</name>
<proteinExistence type="predicted"/>
<dbReference type="EMBL" id="CBUL010000079">
    <property type="protein sequence ID" value="CDI60333.1"/>
    <property type="molecule type" value="Genomic_DNA"/>
</dbReference>
<evidence type="ECO:0000313" key="1">
    <source>
        <dbReference type="EMBL" id="CDI60333.1"/>
    </source>
</evidence>
<protein>
    <submittedName>
        <fullName evidence="1">Uncharacterized protein</fullName>
    </submittedName>
</protein>
<dbReference type="HOGENOM" id="CLU_222363_0_0_9"/>
<reference evidence="1" key="1">
    <citation type="submission" date="2013-09" db="EMBL/GenBank/DDBJ databases">
        <title>Draft Genome Sequence of five Lactobacillus helveticus strains CIRM-BIA 101T, 103, 104, 951 and 953 isolated from milk product.</title>
        <authorList>
            <person name="Valence F."/>
            <person name="Chuat V."/>
            <person name="Ma L."/>
            <person name="Creno S."/>
            <person name="Falentin H."/>
            <person name="Lortal S."/>
            <person name="Bizet C."/>
            <person name="Clermont D."/>
            <person name="Loux V."/>
            <person name="Bouchier C."/>
            <person name="Cousin S."/>
        </authorList>
    </citation>
    <scope>NUCLEOTIDE SEQUENCE [LARGE SCALE GENOMIC DNA]</scope>
    <source>
        <strain evidence="1">CIRM-BIA 104</strain>
    </source>
</reference>
<organism evidence="1">
    <name type="scientific">Lactobacillus helveticus CIRM-BIA 104</name>
    <dbReference type="NCBI Taxonomy" id="1226333"/>
    <lineage>
        <taxon>Bacteria</taxon>
        <taxon>Bacillati</taxon>
        <taxon>Bacillota</taxon>
        <taxon>Bacilli</taxon>
        <taxon>Lactobacillales</taxon>
        <taxon>Lactobacillaceae</taxon>
        <taxon>Lactobacillus</taxon>
    </lineage>
</organism>
<dbReference type="AlphaFoldDB" id="U6F800"/>
<dbReference type="Proteomes" id="UP000017247">
    <property type="component" value="Unassembled WGS sequence"/>
</dbReference>
<accession>U6F800</accession>
<gene>
    <name evidence="1" type="ORF">LHCIRMBIA104_01212</name>
</gene>
<comment type="caution">
    <text evidence="1">The sequence shown here is derived from an EMBL/GenBank/DDBJ whole genome shotgun (WGS) entry which is preliminary data.</text>
</comment>